<keyword evidence="4" id="KW-1185">Reference proteome</keyword>
<comment type="caution">
    <text evidence="3">The sequence shown here is derived from an EMBL/GenBank/DDBJ whole genome shotgun (WGS) entry which is preliminary data.</text>
</comment>
<accession>A0A4Z0NXD6</accession>
<dbReference type="OrthoDB" id="7593573at2"/>
<dbReference type="RefSeq" id="WP_135412516.1">
    <property type="nucleotide sequence ID" value="NZ_SRLB01000001.1"/>
</dbReference>
<keyword evidence="1" id="KW-0863">Zinc-finger</keyword>
<keyword evidence="1" id="KW-0862">Zinc</keyword>
<gene>
    <name evidence="3" type="ORF">EU555_00620</name>
</gene>
<evidence type="ECO:0000313" key="3">
    <source>
        <dbReference type="EMBL" id="TGE02317.1"/>
    </source>
</evidence>
<sequence length="584" mass="62771">MSRRGGAGATGLPGEAVLRSLADPKVVERGREVARSGAVADLVRRGDTLTAAVAGSADEPYRVTVHLKGGEVAEFRCTCPYEWGGACKHVVATLLASAKPGAVAERPPLRALLDGLSREALTDLLLRRAGSDPDLPGWIEVELATAPGRDVADPAPVAAQARTVLARRARTYWDDYDSAGPSDELQALAEKAVPYLEAGDGRNALRVLVAVAEPFIEEWLGEMAETDEEMYLLFEDLGRMMAEAVLMSDLSEDERNDLFETVEGWQAELSDYGPDGFSLVAAALAAGWDTPALQAVLAGKTASLPETERETGLVAVRLRVLAATGRTEEYLNLARAAGDGAAVAGMLVQLGRADEAVAHAETHVARADQILALARRLREAKHPDQALALARSGLRRGDPEAGAGALARWLRDEAAALKSRDLALEGARAAFAHSRALDDYRAARTIAGKGWEPVRDDLLTILAKSDFARDRIAILLEEGLVGDAMQAAEFNRAHMIDEAVLHRLAEAALERDPAWVARFAEARAAPLLTAGSRRPYEQAAAWLAHARTAYLAQGRQAEWAARIEALITEHKRRHTLKPLLVALR</sequence>
<dbReference type="PROSITE" id="PS50966">
    <property type="entry name" value="ZF_SWIM"/>
    <property type="match status" value="1"/>
</dbReference>
<dbReference type="InterPro" id="IPR007527">
    <property type="entry name" value="Znf_SWIM"/>
</dbReference>
<dbReference type="AlphaFoldDB" id="A0A4Z0NXD6"/>
<reference evidence="3 4" key="1">
    <citation type="submission" date="2019-04" db="EMBL/GenBank/DDBJ databases">
        <authorList>
            <person name="Feng G."/>
            <person name="Zhu H."/>
        </authorList>
    </citation>
    <scope>NUCLEOTIDE SEQUENCE [LARGE SCALE GENOMIC DNA]</scope>
    <source>
        <strain evidence="3 4">6HR-1</strain>
    </source>
</reference>
<feature type="domain" description="SWIM-type" evidence="2">
    <location>
        <begin position="61"/>
        <end position="98"/>
    </location>
</feature>
<protein>
    <recommendedName>
        <fullName evidence="2">SWIM-type domain-containing protein</fullName>
    </recommendedName>
</protein>
<organism evidence="3 4">
    <name type="scientific">Methylobacterium nonmethylotrophicum</name>
    <dbReference type="NCBI Taxonomy" id="1141884"/>
    <lineage>
        <taxon>Bacteria</taxon>
        <taxon>Pseudomonadati</taxon>
        <taxon>Pseudomonadota</taxon>
        <taxon>Alphaproteobacteria</taxon>
        <taxon>Hyphomicrobiales</taxon>
        <taxon>Methylobacteriaceae</taxon>
        <taxon>Methylobacterium</taxon>
    </lineage>
</organism>
<keyword evidence="1" id="KW-0479">Metal-binding</keyword>
<dbReference type="Proteomes" id="UP000297535">
    <property type="component" value="Unassembled WGS sequence"/>
</dbReference>
<proteinExistence type="predicted"/>
<evidence type="ECO:0000313" key="4">
    <source>
        <dbReference type="Proteomes" id="UP000297535"/>
    </source>
</evidence>
<name>A0A4Z0NXD6_9HYPH</name>
<evidence type="ECO:0000256" key="1">
    <source>
        <dbReference type="PROSITE-ProRule" id="PRU00325"/>
    </source>
</evidence>
<dbReference type="GO" id="GO:0008270">
    <property type="term" value="F:zinc ion binding"/>
    <property type="evidence" value="ECO:0007669"/>
    <property type="project" value="UniProtKB-KW"/>
</dbReference>
<evidence type="ECO:0000259" key="2">
    <source>
        <dbReference type="PROSITE" id="PS50966"/>
    </source>
</evidence>
<dbReference type="EMBL" id="SRLB01000001">
    <property type="protein sequence ID" value="TGE02317.1"/>
    <property type="molecule type" value="Genomic_DNA"/>
</dbReference>